<dbReference type="SUPFAM" id="SSF55729">
    <property type="entry name" value="Acyl-CoA N-acyltransferases (Nat)"/>
    <property type="match status" value="1"/>
</dbReference>
<dbReference type="AlphaFoldDB" id="A0A1V4IE90"/>
<dbReference type="EC" id="2.3.1.183" evidence="2"/>
<dbReference type="InterPro" id="IPR016181">
    <property type="entry name" value="Acyl_CoA_acyltransferase"/>
</dbReference>
<dbReference type="EMBL" id="MZGV01000061">
    <property type="protein sequence ID" value="OPJ58229.1"/>
    <property type="molecule type" value="Genomic_DNA"/>
</dbReference>
<dbReference type="Proteomes" id="UP000190080">
    <property type="component" value="Unassembled WGS sequence"/>
</dbReference>
<feature type="domain" description="N-acetyltransferase" evidence="1">
    <location>
        <begin position="30"/>
        <end position="183"/>
    </location>
</feature>
<dbReference type="RefSeq" id="WP_079427286.1">
    <property type="nucleotide sequence ID" value="NZ_MZGV01000061.1"/>
</dbReference>
<dbReference type="PANTHER" id="PTHR43328:SF1">
    <property type="entry name" value="N-ACETYLTRANSFERASE DOMAIN-CONTAINING PROTEIN"/>
    <property type="match status" value="1"/>
</dbReference>
<keyword evidence="3" id="KW-1185">Reference proteome</keyword>
<dbReference type="STRING" id="1450648.CLORY_37240"/>
<proteinExistence type="predicted"/>
<dbReference type="PROSITE" id="PS51186">
    <property type="entry name" value="GNAT"/>
    <property type="match status" value="1"/>
</dbReference>
<dbReference type="PANTHER" id="PTHR43328">
    <property type="entry name" value="ACETYLTRANSFERASE-RELATED"/>
    <property type="match status" value="1"/>
</dbReference>
<dbReference type="InterPro" id="IPR000182">
    <property type="entry name" value="GNAT_dom"/>
</dbReference>
<name>A0A1V4IE90_9CLOT</name>
<sequence>MRFREKEIKLKDGTACTLRSPNENDAEKMIEYLKMTSEETHFMVRYAEEINITIDKEIEIIKDNLNSSQNMMIAAFVNNELAGNAGISCVRNHIKLKHRAVFGISIKEKYWNNGIGNALIKEIIEQAQQIGYEQIELGVFSDNKKAVALYKKHGFEVWGNTKNAFKLKDGTYRDEIIMGRILFSV</sequence>
<evidence type="ECO:0000313" key="2">
    <source>
        <dbReference type="EMBL" id="OPJ58229.1"/>
    </source>
</evidence>
<reference evidence="2 3" key="1">
    <citation type="submission" date="2017-03" db="EMBL/GenBank/DDBJ databases">
        <title>Genome sequence of Clostridium oryzae DSM 28571.</title>
        <authorList>
            <person name="Poehlein A."/>
            <person name="Daniel R."/>
        </authorList>
    </citation>
    <scope>NUCLEOTIDE SEQUENCE [LARGE SCALE GENOMIC DNA]</scope>
    <source>
        <strain evidence="2 3">DSM 28571</strain>
    </source>
</reference>
<keyword evidence="2" id="KW-0012">Acyltransferase</keyword>
<evidence type="ECO:0000259" key="1">
    <source>
        <dbReference type="PROSITE" id="PS51186"/>
    </source>
</evidence>
<dbReference type="GO" id="GO:0102971">
    <property type="term" value="F:phosphinothricin N-acetyltransferase activity"/>
    <property type="evidence" value="ECO:0007669"/>
    <property type="project" value="UniProtKB-EC"/>
</dbReference>
<dbReference type="OrthoDB" id="948250at2"/>
<keyword evidence="2" id="KW-0808">Transferase</keyword>
<evidence type="ECO:0000313" key="3">
    <source>
        <dbReference type="Proteomes" id="UP000190080"/>
    </source>
</evidence>
<comment type="caution">
    <text evidence="2">The sequence shown here is derived from an EMBL/GenBank/DDBJ whole genome shotgun (WGS) entry which is preliminary data.</text>
</comment>
<accession>A0A1V4IE90</accession>
<dbReference type="Pfam" id="PF00583">
    <property type="entry name" value="Acetyltransf_1"/>
    <property type="match status" value="1"/>
</dbReference>
<protein>
    <submittedName>
        <fullName evidence="2">Putative phosphinothricin acetyltransferase YwnH</fullName>
        <ecNumber evidence="2">2.3.1.183</ecNumber>
    </submittedName>
</protein>
<dbReference type="CDD" id="cd04301">
    <property type="entry name" value="NAT_SF"/>
    <property type="match status" value="1"/>
</dbReference>
<organism evidence="2 3">
    <name type="scientific">Clostridium oryzae</name>
    <dbReference type="NCBI Taxonomy" id="1450648"/>
    <lineage>
        <taxon>Bacteria</taxon>
        <taxon>Bacillati</taxon>
        <taxon>Bacillota</taxon>
        <taxon>Clostridia</taxon>
        <taxon>Eubacteriales</taxon>
        <taxon>Clostridiaceae</taxon>
        <taxon>Clostridium</taxon>
    </lineage>
</organism>
<dbReference type="Gene3D" id="3.40.630.30">
    <property type="match status" value="1"/>
</dbReference>
<gene>
    <name evidence="2" type="primary">ywnH_2</name>
    <name evidence="2" type="ORF">CLORY_37240</name>
</gene>